<proteinExistence type="predicted"/>
<dbReference type="Pfam" id="PF25597">
    <property type="entry name" value="SH3_retrovirus"/>
    <property type="match status" value="1"/>
</dbReference>
<name>A0A371I814_MUCPR</name>
<evidence type="ECO:0000259" key="2">
    <source>
        <dbReference type="Pfam" id="PF25597"/>
    </source>
</evidence>
<dbReference type="Proteomes" id="UP000257109">
    <property type="component" value="Unassembled WGS sequence"/>
</dbReference>
<evidence type="ECO:0000313" key="4">
    <source>
        <dbReference type="Proteomes" id="UP000257109"/>
    </source>
</evidence>
<feature type="domain" description="Retroviral polymerase SH3-like" evidence="2">
    <location>
        <begin position="151"/>
        <end position="199"/>
    </location>
</feature>
<dbReference type="InterPro" id="IPR057670">
    <property type="entry name" value="SH3_retrovirus"/>
</dbReference>
<protein>
    <recommendedName>
        <fullName evidence="2">Retroviral polymerase SH3-like domain-containing protein</fullName>
    </recommendedName>
</protein>
<feature type="non-terminal residue" evidence="3">
    <location>
        <position position="1"/>
    </location>
</feature>
<gene>
    <name evidence="3" type="ORF">CR513_04219</name>
</gene>
<evidence type="ECO:0000256" key="1">
    <source>
        <dbReference type="SAM" id="MobiDB-lite"/>
    </source>
</evidence>
<dbReference type="OrthoDB" id="1750639at2759"/>
<organism evidence="3 4">
    <name type="scientific">Mucuna pruriens</name>
    <name type="common">Velvet bean</name>
    <name type="synonym">Dolichos pruriens</name>
    <dbReference type="NCBI Taxonomy" id="157652"/>
    <lineage>
        <taxon>Eukaryota</taxon>
        <taxon>Viridiplantae</taxon>
        <taxon>Streptophyta</taxon>
        <taxon>Embryophyta</taxon>
        <taxon>Tracheophyta</taxon>
        <taxon>Spermatophyta</taxon>
        <taxon>Magnoliopsida</taxon>
        <taxon>eudicotyledons</taxon>
        <taxon>Gunneridae</taxon>
        <taxon>Pentapetalae</taxon>
        <taxon>rosids</taxon>
        <taxon>fabids</taxon>
        <taxon>Fabales</taxon>
        <taxon>Fabaceae</taxon>
        <taxon>Papilionoideae</taxon>
        <taxon>50 kb inversion clade</taxon>
        <taxon>NPAAA clade</taxon>
        <taxon>indigoferoid/millettioid clade</taxon>
        <taxon>Phaseoleae</taxon>
        <taxon>Mucuna</taxon>
    </lineage>
</organism>
<evidence type="ECO:0000313" key="3">
    <source>
        <dbReference type="EMBL" id="RDY11158.1"/>
    </source>
</evidence>
<accession>A0A371I814</accession>
<dbReference type="AlphaFoldDB" id="A0A371I814"/>
<sequence length="277" mass="31701">MAKDVLTMGIKNIFGIPIVNYMSVILFSSIHSKEEGWLVDSEATNHMTNCLNDFTTSTTPRKTHTTNANEVSYPIVGADVVELSSSISLSNTLLDILTMEIIEPGTKRGGLLTTNFIFTFKLLESSMKLYVLVLHNKTKWSNKRINIFLKQKSKLDPYVVRCIFLGYVTHSKGYHYYDPTGKRHYITMDATFLEFESYNSLVTTLYLQGLTWNEVLKWWDYIIRCEDSPSHNLNCDVKLGGPRPSRPQRSRHQRFGLGNARKPNGKAGLWNRKCGFR</sequence>
<feature type="region of interest" description="Disordered" evidence="1">
    <location>
        <begin position="240"/>
        <end position="267"/>
    </location>
</feature>
<feature type="non-terminal residue" evidence="3">
    <location>
        <position position="277"/>
    </location>
</feature>
<dbReference type="EMBL" id="QJKJ01000697">
    <property type="protein sequence ID" value="RDY11158.1"/>
    <property type="molecule type" value="Genomic_DNA"/>
</dbReference>
<comment type="caution">
    <text evidence="3">The sequence shown here is derived from an EMBL/GenBank/DDBJ whole genome shotgun (WGS) entry which is preliminary data.</text>
</comment>
<keyword evidence="4" id="KW-1185">Reference proteome</keyword>
<reference evidence="3" key="1">
    <citation type="submission" date="2018-05" db="EMBL/GenBank/DDBJ databases">
        <title>Draft genome of Mucuna pruriens seed.</title>
        <authorList>
            <person name="Nnadi N.E."/>
            <person name="Vos R."/>
            <person name="Hasami M.H."/>
            <person name="Devisetty U.K."/>
            <person name="Aguiy J.C."/>
        </authorList>
    </citation>
    <scope>NUCLEOTIDE SEQUENCE [LARGE SCALE GENOMIC DNA]</scope>
    <source>
        <strain evidence="3">JCA_2017</strain>
    </source>
</reference>